<organism evidence="2 3">
    <name type="scientific">Protopolystoma xenopodis</name>
    <dbReference type="NCBI Taxonomy" id="117903"/>
    <lineage>
        <taxon>Eukaryota</taxon>
        <taxon>Metazoa</taxon>
        <taxon>Spiralia</taxon>
        <taxon>Lophotrochozoa</taxon>
        <taxon>Platyhelminthes</taxon>
        <taxon>Monogenea</taxon>
        <taxon>Polyopisthocotylea</taxon>
        <taxon>Polystomatidea</taxon>
        <taxon>Polystomatidae</taxon>
        <taxon>Protopolystoma</taxon>
    </lineage>
</organism>
<keyword evidence="3" id="KW-1185">Reference proteome</keyword>
<dbReference type="Proteomes" id="UP000784294">
    <property type="component" value="Unassembled WGS sequence"/>
</dbReference>
<evidence type="ECO:0000256" key="1">
    <source>
        <dbReference type="SAM" id="SignalP"/>
    </source>
</evidence>
<proteinExistence type="predicted"/>
<sequence length="109" mass="11820">MTTRPSCDNEVNPLLVLYLFFHLASSQADLVVRSLESGSQASACMIRCQDAMETDTTFHSGSNCSLNLDGHMHSASVPWRAGLAGRRSGELVRITRCTSSWLESGTARG</sequence>
<accession>A0A448XNT4</accession>
<dbReference type="EMBL" id="CAAALY010268529">
    <property type="protein sequence ID" value="VEL41245.1"/>
    <property type="molecule type" value="Genomic_DNA"/>
</dbReference>
<protein>
    <recommendedName>
        <fullName evidence="4">Secreted protein</fullName>
    </recommendedName>
</protein>
<evidence type="ECO:0000313" key="3">
    <source>
        <dbReference type="Proteomes" id="UP000784294"/>
    </source>
</evidence>
<feature type="signal peptide" evidence="1">
    <location>
        <begin position="1"/>
        <end position="28"/>
    </location>
</feature>
<keyword evidence="1" id="KW-0732">Signal</keyword>
<evidence type="ECO:0008006" key="4">
    <source>
        <dbReference type="Google" id="ProtNLM"/>
    </source>
</evidence>
<dbReference type="AlphaFoldDB" id="A0A448XNT4"/>
<name>A0A448XNT4_9PLAT</name>
<reference evidence="2" key="1">
    <citation type="submission" date="2018-11" db="EMBL/GenBank/DDBJ databases">
        <authorList>
            <consortium name="Pathogen Informatics"/>
        </authorList>
    </citation>
    <scope>NUCLEOTIDE SEQUENCE</scope>
</reference>
<gene>
    <name evidence="2" type="ORF">PXEA_LOCUS34685</name>
</gene>
<comment type="caution">
    <text evidence="2">The sequence shown here is derived from an EMBL/GenBank/DDBJ whole genome shotgun (WGS) entry which is preliminary data.</text>
</comment>
<evidence type="ECO:0000313" key="2">
    <source>
        <dbReference type="EMBL" id="VEL41245.1"/>
    </source>
</evidence>
<feature type="chain" id="PRO_5019407274" description="Secreted protein" evidence="1">
    <location>
        <begin position="29"/>
        <end position="109"/>
    </location>
</feature>